<feature type="transmembrane region" description="Helical" evidence="5">
    <location>
        <begin position="157"/>
        <end position="177"/>
    </location>
</feature>
<dbReference type="PANTHER" id="PTHR23502">
    <property type="entry name" value="MAJOR FACILITATOR SUPERFAMILY"/>
    <property type="match status" value="1"/>
</dbReference>
<evidence type="ECO:0000256" key="1">
    <source>
        <dbReference type="ARBA" id="ARBA00004429"/>
    </source>
</evidence>
<name>A0A1E7QKZ0_WOLPI</name>
<evidence type="ECO:0000313" key="7">
    <source>
        <dbReference type="EMBL" id="OEY87142.1"/>
    </source>
</evidence>
<evidence type="ECO:0000259" key="6">
    <source>
        <dbReference type="PROSITE" id="PS50850"/>
    </source>
</evidence>
<feature type="transmembrane region" description="Helical" evidence="5">
    <location>
        <begin position="76"/>
        <end position="95"/>
    </location>
</feature>
<keyword evidence="4 5" id="KW-0472">Membrane</keyword>
<evidence type="ECO:0000256" key="3">
    <source>
        <dbReference type="ARBA" id="ARBA00022989"/>
    </source>
</evidence>
<dbReference type="InterPro" id="IPR011701">
    <property type="entry name" value="MFS"/>
</dbReference>
<dbReference type="InterPro" id="IPR020846">
    <property type="entry name" value="MFS_dom"/>
</dbReference>
<feature type="transmembrane region" description="Helical" evidence="5">
    <location>
        <begin position="334"/>
        <end position="352"/>
    </location>
</feature>
<evidence type="ECO:0000256" key="5">
    <source>
        <dbReference type="SAM" id="Phobius"/>
    </source>
</evidence>
<evidence type="ECO:0000256" key="4">
    <source>
        <dbReference type="ARBA" id="ARBA00023136"/>
    </source>
</evidence>
<dbReference type="InterPro" id="IPR036259">
    <property type="entry name" value="MFS_trans_sf"/>
</dbReference>
<feature type="transmembrane region" description="Helical" evidence="5">
    <location>
        <begin position="101"/>
        <end position="119"/>
    </location>
</feature>
<feature type="transmembrane region" description="Helical" evidence="5">
    <location>
        <begin position="126"/>
        <end position="145"/>
    </location>
</feature>
<keyword evidence="8" id="KW-1185">Reference proteome</keyword>
<dbReference type="Pfam" id="PF07690">
    <property type="entry name" value="MFS_1"/>
    <property type="match status" value="1"/>
</dbReference>
<reference evidence="7 8" key="1">
    <citation type="submission" date="2016-09" db="EMBL/GenBank/DDBJ databases">
        <title>Genomic evidence for plant-parasitic nematodes as the earliest Wolbachia hosts.</title>
        <authorList>
            <person name="Brown A.M."/>
            <person name="Wasala S.K."/>
            <person name="Howe D.K."/>
            <person name="Peetz A.B."/>
            <person name="Zasada I.A."/>
            <person name="Denver D.R."/>
        </authorList>
    </citation>
    <scope>NUCLEOTIDE SEQUENCE [LARGE SCALE GENOMIC DNA]</scope>
    <source>
        <strain evidence="8">wPpe</strain>
    </source>
</reference>
<comment type="caution">
    <text evidence="7">The sequence shown here is derived from an EMBL/GenBank/DDBJ whole genome shotgun (WGS) entry which is preliminary data.</text>
</comment>
<keyword evidence="3 5" id="KW-1133">Transmembrane helix</keyword>
<evidence type="ECO:0000313" key="8">
    <source>
        <dbReference type="Proteomes" id="UP000175679"/>
    </source>
</evidence>
<dbReference type="AlphaFoldDB" id="A0A1E7QKZ0"/>
<sequence>MLLFFLLVLSLIAQYIELDIAVPSFPDIASHFHVSYNVIQQTVVYNFLGLCIGELLFGALSEFYGRRKIIIIGHTLLLIGATGCVIAQSIFWLLVFRFIQGIGAGTSVVMFAIVADCYQGNKATKFIGIMNAIVTIVIALAPILGSLINEAVGWRGIYTSVAIICIISWILLLLWLPETKKDLTVFNFRKMVKDYQRLFYDIKFIALSLVPGLFSSIYISFITCAPSLYMETFALPGTVYAIHQSAIVACYALISLFSGDIARYFGYRWCIINGTIIIAVGALFLLITSIIVPDFSAFITLSIVIATIGGAICQTVIFNILINIFSETKGTASAASMFIRHLVLTTFTWLSSCIYNGHIISVSLLILLIVTLECIFTAYLLQSTQYLR</sequence>
<gene>
    <name evidence="7" type="ORF">BIY23_01535</name>
</gene>
<organism evidence="7 8">
    <name type="scientific">Wolbachia pipientis</name>
    <dbReference type="NCBI Taxonomy" id="955"/>
    <lineage>
        <taxon>Bacteria</taxon>
        <taxon>Pseudomonadati</taxon>
        <taxon>Pseudomonadota</taxon>
        <taxon>Alphaproteobacteria</taxon>
        <taxon>Rickettsiales</taxon>
        <taxon>Anaplasmataceae</taxon>
        <taxon>Wolbachieae</taxon>
        <taxon>Wolbachia</taxon>
    </lineage>
</organism>
<feature type="transmembrane region" description="Helical" evidence="5">
    <location>
        <begin position="198"/>
        <end position="221"/>
    </location>
</feature>
<evidence type="ECO:0000256" key="2">
    <source>
        <dbReference type="ARBA" id="ARBA00022692"/>
    </source>
</evidence>
<comment type="subcellular location">
    <subcellularLocation>
        <location evidence="1">Cell inner membrane</location>
        <topology evidence="1">Multi-pass membrane protein</topology>
    </subcellularLocation>
</comment>
<dbReference type="PANTHER" id="PTHR23502:SF35">
    <property type="entry name" value="MAJOR FACILITATOR SUPERFAMILY (MFS) PROFILE DOMAIN-CONTAINING PROTEIN"/>
    <property type="match status" value="1"/>
</dbReference>
<feature type="transmembrane region" description="Helical" evidence="5">
    <location>
        <begin position="269"/>
        <end position="292"/>
    </location>
</feature>
<dbReference type="OrthoDB" id="9800416at2"/>
<dbReference type="SUPFAM" id="SSF103473">
    <property type="entry name" value="MFS general substrate transporter"/>
    <property type="match status" value="1"/>
</dbReference>
<dbReference type="RefSeq" id="WP_070064792.1">
    <property type="nucleotide sequence ID" value="NZ_MJMG01000001.1"/>
</dbReference>
<protein>
    <submittedName>
        <fullName evidence="7">MFS transporter</fullName>
    </submittedName>
</protein>
<proteinExistence type="predicted"/>
<feature type="transmembrane region" description="Helical" evidence="5">
    <location>
        <begin position="358"/>
        <end position="381"/>
    </location>
</feature>
<dbReference type="GO" id="GO:0005886">
    <property type="term" value="C:plasma membrane"/>
    <property type="evidence" value="ECO:0007669"/>
    <property type="project" value="UniProtKB-SubCell"/>
</dbReference>
<feature type="domain" description="Major facilitator superfamily (MFS) profile" evidence="6">
    <location>
        <begin position="3"/>
        <end position="385"/>
    </location>
</feature>
<feature type="transmembrane region" description="Helical" evidence="5">
    <location>
        <begin position="233"/>
        <end position="257"/>
    </location>
</feature>
<dbReference type="PROSITE" id="PS50850">
    <property type="entry name" value="MFS"/>
    <property type="match status" value="1"/>
</dbReference>
<dbReference type="GO" id="GO:0022857">
    <property type="term" value="F:transmembrane transporter activity"/>
    <property type="evidence" value="ECO:0007669"/>
    <property type="project" value="InterPro"/>
</dbReference>
<accession>A0A1E7QKZ0</accession>
<keyword evidence="2 5" id="KW-0812">Transmembrane</keyword>
<dbReference type="Proteomes" id="UP000175679">
    <property type="component" value="Unassembled WGS sequence"/>
</dbReference>
<dbReference type="Gene3D" id="1.20.1720.10">
    <property type="entry name" value="Multidrug resistance protein D"/>
    <property type="match status" value="1"/>
</dbReference>
<feature type="transmembrane region" description="Helical" evidence="5">
    <location>
        <begin position="42"/>
        <end position="64"/>
    </location>
</feature>
<dbReference type="EMBL" id="MJMG01000001">
    <property type="protein sequence ID" value="OEY87142.1"/>
    <property type="molecule type" value="Genomic_DNA"/>
</dbReference>
<feature type="transmembrane region" description="Helical" evidence="5">
    <location>
        <begin position="298"/>
        <end position="322"/>
    </location>
</feature>